<name>A0ACB6ZC63_THEGA</name>
<gene>
    <name evidence="1" type="ORF">BDM02DRAFT_3117514</name>
</gene>
<dbReference type="Proteomes" id="UP000886501">
    <property type="component" value="Unassembled WGS sequence"/>
</dbReference>
<sequence>MNSKRLRAATIFALSAFGPRSFGVWAQSDMAVCNSGWDWNKNSLGQDPCAISSILDAACRGVGSYSIPVLNSTQNYVPPQRNSTSDLTCDCDTVMYSLYMACSTCQGGRIYAWTKWIAQCDSVYVTQYPHDVAQGTTIPRWAFYNITSLPDQIYNDTVAMAIGRNPEATPRSVSTVNLDSNTLTTHTRTLSLTPSSSSSAPEPTDTGSGGQNNTGAIVGGVVGGVVALIILAVIAAFCIRRRRRSGGTQPLPPPHTQEVSEHYKVQQTSPILSPTTANLPYNPYYNPEDPNTFPPPMGDGQSSLTYVNPPLSPHGPHGGRYSGIPEI</sequence>
<accession>A0ACB6ZC63</accession>
<reference evidence="1" key="2">
    <citation type="journal article" date="2020" name="Nat. Commun.">
        <title>Large-scale genome sequencing of mycorrhizal fungi provides insights into the early evolution of symbiotic traits.</title>
        <authorList>
            <person name="Miyauchi S."/>
            <person name="Kiss E."/>
            <person name="Kuo A."/>
            <person name="Drula E."/>
            <person name="Kohler A."/>
            <person name="Sanchez-Garcia M."/>
            <person name="Morin E."/>
            <person name="Andreopoulos B."/>
            <person name="Barry K.W."/>
            <person name="Bonito G."/>
            <person name="Buee M."/>
            <person name="Carver A."/>
            <person name="Chen C."/>
            <person name="Cichocki N."/>
            <person name="Clum A."/>
            <person name="Culley D."/>
            <person name="Crous P.W."/>
            <person name="Fauchery L."/>
            <person name="Girlanda M."/>
            <person name="Hayes R.D."/>
            <person name="Keri Z."/>
            <person name="LaButti K."/>
            <person name="Lipzen A."/>
            <person name="Lombard V."/>
            <person name="Magnuson J."/>
            <person name="Maillard F."/>
            <person name="Murat C."/>
            <person name="Nolan M."/>
            <person name="Ohm R.A."/>
            <person name="Pangilinan J."/>
            <person name="Pereira M.F."/>
            <person name="Perotto S."/>
            <person name="Peter M."/>
            <person name="Pfister S."/>
            <person name="Riley R."/>
            <person name="Sitrit Y."/>
            <person name="Stielow J.B."/>
            <person name="Szollosi G."/>
            <person name="Zifcakova L."/>
            <person name="Stursova M."/>
            <person name="Spatafora J.W."/>
            <person name="Tedersoo L."/>
            <person name="Vaario L.M."/>
            <person name="Yamada A."/>
            <person name="Yan M."/>
            <person name="Wang P."/>
            <person name="Xu J."/>
            <person name="Bruns T."/>
            <person name="Baldrian P."/>
            <person name="Vilgalys R."/>
            <person name="Dunand C."/>
            <person name="Henrissat B."/>
            <person name="Grigoriev I.V."/>
            <person name="Hibbett D."/>
            <person name="Nagy L.G."/>
            <person name="Martin F.M."/>
        </authorList>
    </citation>
    <scope>NUCLEOTIDE SEQUENCE</scope>
    <source>
        <strain evidence="1">P2</strain>
    </source>
</reference>
<evidence type="ECO:0000313" key="1">
    <source>
        <dbReference type="EMBL" id="KAF9647147.1"/>
    </source>
</evidence>
<protein>
    <submittedName>
        <fullName evidence="1">Uncharacterized protein</fullName>
    </submittedName>
</protein>
<keyword evidence="2" id="KW-1185">Reference proteome</keyword>
<comment type="caution">
    <text evidence="1">The sequence shown here is derived from an EMBL/GenBank/DDBJ whole genome shotgun (WGS) entry which is preliminary data.</text>
</comment>
<organism evidence="1 2">
    <name type="scientific">Thelephora ganbajun</name>
    <name type="common">Ganba fungus</name>
    <dbReference type="NCBI Taxonomy" id="370292"/>
    <lineage>
        <taxon>Eukaryota</taxon>
        <taxon>Fungi</taxon>
        <taxon>Dikarya</taxon>
        <taxon>Basidiomycota</taxon>
        <taxon>Agaricomycotina</taxon>
        <taxon>Agaricomycetes</taxon>
        <taxon>Thelephorales</taxon>
        <taxon>Thelephoraceae</taxon>
        <taxon>Thelephora</taxon>
    </lineage>
</organism>
<reference evidence="1" key="1">
    <citation type="submission" date="2019-10" db="EMBL/GenBank/DDBJ databases">
        <authorList>
            <consortium name="DOE Joint Genome Institute"/>
            <person name="Kuo A."/>
            <person name="Miyauchi S."/>
            <person name="Kiss E."/>
            <person name="Drula E."/>
            <person name="Kohler A."/>
            <person name="Sanchez-Garcia M."/>
            <person name="Andreopoulos B."/>
            <person name="Barry K.W."/>
            <person name="Bonito G."/>
            <person name="Buee M."/>
            <person name="Carver A."/>
            <person name="Chen C."/>
            <person name="Cichocki N."/>
            <person name="Clum A."/>
            <person name="Culley D."/>
            <person name="Crous P.W."/>
            <person name="Fauchery L."/>
            <person name="Girlanda M."/>
            <person name="Hayes R."/>
            <person name="Keri Z."/>
            <person name="Labutti K."/>
            <person name="Lipzen A."/>
            <person name="Lombard V."/>
            <person name="Magnuson J."/>
            <person name="Maillard F."/>
            <person name="Morin E."/>
            <person name="Murat C."/>
            <person name="Nolan M."/>
            <person name="Ohm R."/>
            <person name="Pangilinan J."/>
            <person name="Pereira M."/>
            <person name="Perotto S."/>
            <person name="Peter M."/>
            <person name="Riley R."/>
            <person name="Sitrit Y."/>
            <person name="Stielow B."/>
            <person name="Szollosi G."/>
            <person name="Zifcakova L."/>
            <person name="Stursova M."/>
            <person name="Spatafora J.W."/>
            <person name="Tedersoo L."/>
            <person name="Vaario L.-M."/>
            <person name="Yamada A."/>
            <person name="Yan M."/>
            <person name="Wang P."/>
            <person name="Xu J."/>
            <person name="Bruns T."/>
            <person name="Baldrian P."/>
            <person name="Vilgalys R."/>
            <person name="Henrissat B."/>
            <person name="Grigoriev I.V."/>
            <person name="Hibbett D."/>
            <person name="Nagy L.G."/>
            <person name="Martin F.M."/>
        </authorList>
    </citation>
    <scope>NUCLEOTIDE SEQUENCE</scope>
    <source>
        <strain evidence="1">P2</strain>
    </source>
</reference>
<proteinExistence type="predicted"/>
<evidence type="ECO:0000313" key="2">
    <source>
        <dbReference type="Proteomes" id="UP000886501"/>
    </source>
</evidence>
<dbReference type="EMBL" id="MU118040">
    <property type="protein sequence ID" value="KAF9647147.1"/>
    <property type="molecule type" value="Genomic_DNA"/>
</dbReference>